<dbReference type="PANTHER" id="PTHR31339">
    <property type="entry name" value="PECTIN LYASE-RELATED"/>
    <property type="match status" value="1"/>
</dbReference>
<dbReference type="CAZy" id="GH28">
    <property type="family name" value="Glycoside Hydrolase Family 28"/>
</dbReference>
<dbReference type="InterPro" id="IPR000743">
    <property type="entry name" value="Glyco_hydro_28"/>
</dbReference>
<dbReference type="AlphaFoldDB" id="D3T428"/>
<dbReference type="Pfam" id="PF00295">
    <property type="entry name" value="Glyco_hydro_28"/>
    <property type="match status" value="1"/>
</dbReference>
<dbReference type="InterPro" id="IPR006626">
    <property type="entry name" value="PbH1"/>
</dbReference>
<dbReference type="Pfam" id="PF12708">
    <property type="entry name" value="Pect-lyase_RHGA_epim"/>
    <property type="match status" value="1"/>
</dbReference>
<dbReference type="eggNOG" id="COG5434">
    <property type="taxonomic scope" value="Bacteria"/>
</dbReference>
<keyword evidence="2 4" id="KW-0378">Hydrolase</keyword>
<reference evidence="6" key="1">
    <citation type="submission" date="2010-02" db="EMBL/GenBank/DDBJ databases">
        <title>Complete sequence of Thermoanaerobacter italicus Ab9.</title>
        <authorList>
            <consortium name="US DOE Joint Genome Institute"/>
            <person name="Lucas S."/>
            <person name="Copeland A."/>
            <person name="Lapidus A."/>
            <person name="Cheng J.-F."/>
            <person name="Bruce D."/>
            <person name="Goodwin L."/>
            <person name="Pitluck S."/>
            <person name="Chertkov O."/>
            <person name="Detter J.C."/>
            <person name="Han C."/>
            <person name="Tapia R."/>
            <person name="Land M."/>
            <person name="Hauser L."/>
            <person name="Kyrpides N."/>
            <person name="Mikhailova N."/>
            <person name="Hemme C.L."/>
            <person name="Woyke T."/>
        </authorList>
    </citation>
    <scope>NUCLEOTIDE SEQUENCE [LARGE SCALE GENOMIC DNA]</scope>
    <source>
        <strain evidence="6">Ab9</strain>
    </source>
</reference>
<dbReference type="GO" id="GO:0004650">
    <property type="term" value="F:polygalacturonase activity"/>
    <property type="evidence" value="ECO:0007669"/>
    <property type="project" value="InterPro"/>
</dbReference>
<sequence>MLKLNTVAVTSRTASLEIENDECYYAPNKMYVYVNDTRKYEVNTNVFTIENLIPDTEYLIMVEDSVTLEKSDKVIIKTLEEKFMVNVRDFGAKGDGKTIDTSFIQAAIYSCPEGGRVFFPGGIYLTGPIFLKSNITLELSKDAVLLGANDRNLYPILPNTIKSQNSDEELYLATWEGEAAECFASLITGINIENVNIIGEGTIDGNANFETWWKEHKIKKGAWRPRTVFLNQCKNILIEGLTIKNSPAWTIHPFQSENLKFINLTIENPQNSPNTDGLNPEASKNVLILGCKFSVGDDCIAIKSGKFDMAQKLGKLTEKVFVRNCYMEYGHGGVVIGSEMSGGVKEVYVEKCIFNNTDRGIRIKTRRGRGGFIDEIHADKIRMNRVKTPFTINSFYFCDSDGKTEYVWSKEKLPIDKRTPYIGNIYLKDIGCTNTQVAAGFMYGLPERKIEKVIMENIYVHFDENAKPGYPEMLSFVEPMCKNGFYFNNIKHLRLKNVKVENEATEPFIKLNIDEEEIL</sequence>
<gene>
    <name evidence="6" type="ordered locus">Thit_1735</name>
</gene>
<evidence type="ECO:0000256" key="1">
    <source>
        <dbReference type="ARBA" id="ARBA00008834"/>
    </source>
</evidence>
<evidence type="ECO:0000313" key="7">
    <source>
        <dbReference type="Proteomes" id="UP000001552"/>
    </source>
</evidence>
<dbReference type="InterPro" id="IPR024535">
    <property type="entry name" value="RHGA/B-epi-like_pectate_lyase"/>
</dbReference>
<feature type="domain" description="Rhamnogalacturonase A/B/Epimerase-like pectate lyase" evidence="5">
    <location>
        <begin position="85"/>
        <end position="137"/>
    </location>
</feature>
<evidence type="ECO:0000259" key="5">
    <source>
        <dbReference type="Pfam" id="PF12708"/>
    </source>
</evidence>
<organism evidence="6 7">
    <name type="scientific">Thermoanaerobacter italicus (strain DSM 9252 / Ab9)</name>
    <dbReference type="NCBI Taxonomy" id="580331"/>
    <lineage>
        <taxon>Bacteria</taxon>
        <taxon>Bacillati</taxon>
        <taxon>Bacillota</taxon>
        <taxon>Clostridia</taxon>
        <taxon>Thermoanaerobacterales</taxon>
        <taxon>Thermoanaerobacteraceae</taxon>
        <taxon>Thermoanaerobacter</taxon>
    </lineage>
</organism>
<dbReference type="SUPFAM" id="SSF51126">
    <property type="entry name" value="Pectin lyase-like"/>
    <property type="match status" value="1"/>
</dbReference>
<dbReference type="InterPro" id="IPR011050">
    <property type="entry name" value="Pectin_lyase_fold/virulence"/>
</dbReference>
<keyword evidence="7" id="KW-1185">Reference proteome</keyword>
<dbReference type="PROSITE" id="PS00502">
    <property type="entry name" value="POLYGALACTURONASE"/>
    <property type="match status" value="1"/>
</dbReference>
<dbReference type="HOGENOM" id="CLU_016031_8_3_9"/>
<dbReference type="OrthoDB" id="9795222at2"/>
<dbReference type="SMART" id="SM00710">
    <property type="entry name" value="PbH1"/>
    <property type="match status" value="5"/>
</dbReference>
<dbReference type="RefSeq" id="WP_012995700.1">
    <property type="nucleotide sequence ID" value="NC_013921.1"/>
</dbReference>
<evidence type="ECO:0000256" key="2">
    <source>
        <dbReference type="ARBA" id="ARBA00022801"/>
    </source>
</evidence>
<name>D3T428_THEIA</name>
<comment type="similarity">
    <text evidence="1 4">Belongs to the glycosyl hydrolase 28 family.</text>
</comment>
<dbReference type="KEGG" id="tit:Thit_1735"/>
<dbReference type="EMBL" id="CP001936">
    <property type="protein sequence ID" value="ADD02980.1"/>
    <property type="molecule type" value="Genomic_DNA"/>
</dbReference>
<dbReference type="Proteomes" id="UP000001552">
    <property type="component" value="Chromosome"/>
</dbReference>
<dbReference type="InterPro" id="IPR012334">
    <property type="entry name" value="Pectin_lyas_fold"/>
</dbReference>
<proteinExistence type="inferred from homology"/>
<dbReference type="PANTHER" id="PTHR31339:SF9">
    <property type="entry name" value="PLASMIN AND FIBRONECTIN-BINDING PROTEIN A"/>
    <property type="match status" value="1"/>
</dbReference>
<dbReference type="Gene3D" id="2.160.20.10">
    <property type="entry name" value="Single-stranded right-handed beta-helix, Pectin lyase-like"/>
    <property type="match status" value="1"/>
</dbReference>
<evidence type="ECO:0000256" key="3">
    <source>
        <dbReference type="ARBA" id="ARBA00023295"/>
    </source>
</evidence>
<evidence type="ECO:0000313" key="6">
    <source>
        <dbReference type="EMBL" id="ADD02980.1"/>
    </source>
</evidence>
<accession>D3T428</accession>
<protein>
    <submittedName>
        <fullName evidence="6">Glycoside hydrolase family 28</fullName>
    </submittedName>
</protein>
<evidence type="ECO:0000256" key="4">
    <source>
        <dbReference type="RuleBase" id="RU361169"/>
    </source>
</evidence>
<dbReference type="GO" id="GO:0005975">
    <property type="term" value="P:carbohydrate metabolic process"/>
    <property type="evidence" value="ECO:0007669"/>
    <property type="project" value="InterPro"/>
</dbReference>
<dbReference type="InterPro" id="IPR051801">
    <property type="entry name" value="GH28_Enzymes"/>
</dbReference>
<keyword evidence="3 4" id="KW-0326">Glycosidase</keyword>